<sequence>MMMELNLHGEAVAIASLADLRQALARAQSLAQCELWLTMTVDAEQGPALCMLKNGASAWLMYLSGQDAASCHSLGDEEEEGECSYWLANGQVDVYPAAWCVELALCHRAMAAFFTTGGARPAAVEWQPD</sequence>
<reference evidence="1 2" key="1">
    <citation type="submission" date="2016-04" db="EMBL/GenBank/DDBJ databases">
        <title>Draft genome sequence of Janthinobacterium psychrotolerans sp. nov., isolated from freshwater sediments in Denmark.</title>
        <authorList>
            <person name="Gong X."/>
            <person name="Skrivergaard S."/>
            <person name="Korsgaard B.S."/>
            <person name="Schreiber L."/>
            <person name="Marshall I.P."/>
            <person name="Finster K."/>
            <person name="Schramm A."/>
        </authorList>
    </citation>
    <scope>NUCLEOTIDE SEQUENCE [LARGE SCALE GENOMIC DNA]</scope>
    <source>
        <strain evidence="1 2">S3-2</strain>
    </source>
</reference>
<keyword evidence="2" id="KW-1185">Reference proteome</keyword>
<gene>
    <name evidence="1" type="ORF">ASR47_100615</name>
</gene>
<protein>
    <submittedName>
        <fullName evidence="1">Immunity protein Imm1</fullName>
    </submittedName>
</protein>
<proteinExistence type="predicted"/>
<dbReference type="STRING" id="1747903.ASR47_100615"/>
<evidence type="ECO:0000313" key="2">
    <source>
        <dbReference type="Proteomes" id="UP000092713"/>
    </source>
</evidence>
<dbReference type="RefSeq" id="WP_082988961.1">
    <property type="nucleotide sequence ID" value="NZ_LOCQ01000057.1"/>
</dbReference>
<evidence type="ECO:0000313" key="1">
    <source>
        <dbReference type="EMBL" id="OBV38419.1"/>
    </source>
</evidence>
<dbReference type="Proteomes" id="UP000092713">
    <property type="component" value="Unassembled WGS sequence"/>
</dbReference>
<organism evidence="1 2">
    <name type="scientific">Janthinobacterium psychrotolerans</name>
    <dbReference type="NCBI Taxonomy" id="1747903"/>
    <lineage>
        <taxon>Bacteria</taxon>
        <taxon>Pseudomonadati</taxon>
        <taxon>Pseudomonadota</taxon>
        <taxon>Betaproteobacteria</taxon>
        <taxon>Burkholderiales</taxon>
        <taxon>Oxalobacteraceae</taxon>
        <taxon>Janthinobacterium</taxon>
    </lineage>
</organism>
<name>A0A1A7C089_9BURK</name>
<dbReference type="InterPro" id="IPR025680">
    <property type="entry name" value="DddI"/>
</dbReference>
<dbReference type="EMBL" id="LOCQ01000057">
    <property type="protein sequence ID" value="OBV38419.1"/>
    <property type="molecule type" value="Genomic_DNA"/>
</dbReference>
<dbReference type="Pfam" id="PF14430">
    <property type="entry name" value="Imm1"/>
    <property type="match status" value="1"/>
</dbReference>
<comment type="caution">
    <text evidence="1">The sequence shown here is derived from an EMBL/GenBank/DDBJ whole genome shotgun (WGS) entry which is preliminary data.</text>
</comment>
<accession>A0A1A7C089</accession>
<dbReference type="AlphaFoldDB" id="A0A1A7C089"/>
<dbReference type="OrthoDB" id="2081738at2"/>